<dbReference type="EMBL" id="LBNE01000015">
    <property type="protein sequence ID" value="KKO70447.1"/>
    <property type="molecule type" value="Genomic_DNA"/>
</dbReference>
<dbReference type="GO" id="GO:0031410">
    <property type="term" value="C:cytoplasmic vesicle"/>
    <property type="evidence" value="ECO:0007669"/>
    <property type="project" value="TreeGrafter"/>
</dbReference>
<evidence type="ECO:0000313" key="3">
    <source>
        <dbReference type="EMBL" id="KKO70447.1"/>
    </source>
</evidence>
<dbReference type="Gene3D" id="2.60.40.10">
    <property type="entry name" value="Immunoglobulins"/>
    <property type="match status" value="4"/>
</dbReference>
<comment type="caution">
    <text evidence="3">The sequence shown here is derived from an EMBL/GenBank/DDBJ whole genome shotgun (WGS) entry which is preliminary data.</text>
</comment>
<dbReference type="AlphaFoldDB" id="A0A171KNI0"/>
<feature type="domain" description="PKD" evidence="1">
    <location>
        <begin position="443"/>
        <end position="529"/>
    </location>
</feature>
<evidence type="ECO:0000259" key="2">
    <source>
        <dbReference type="Pfam" id="PF21027"/>
    </source>
</evidence>
<organism evidence="3 4">
    <name type="scientific">Kerstersia gyiorum</name>
    <dbReference type="NCBI Taxonomy" id="206506"/>
    <lineage>
        <taxon>Bacteria</taxon>
        <taxon>Pseudomonadati</taxon>
        <taxon>Pseudomonadota</taxon>
        <taxon>Betaproteobacteria</taxon>
        <taxon>Burkholderiales</taxon>
        <taxon>Alcaligenaceae</taxon>
        <taxon>Kerstersia</taxon>
    </lineage>
</organism>
<gene>
    <name evidence="3" type="ORF">AAV32_16400</name>
</gene>
<dbReference type="InterPro" id="IPR000601">
    <property type="entry name" value="PKD_dom"/>
</dbReference>
<feature type="domain" description="Cellulose-binding Sde182 C-terminal" evidence="2">
    <location>
        <begin position="248"/>
        <end position="277"/>
    </location>
</feature>
<dbReference type="SUPFAM" id="SSF49299">
    <property type="entry name" value="PKD domain"/>
    <property type="match status" value="3"/>
</dbReference>
<evidence type="ECO:0000259" key="1">
    <source>
        <dbReference type="Pfam" id="PF18911"/>
    </source>
</evidence>
<evidence type="ECO:0008006" key="5">
    <source>
        <dbReference type="Google" id="ProtNLM"/>
    </source>
</evidence>
<dbReference type="Pfam" id="PF21027">
    <property type="entry name" value="Sde0182_C"/>
    <property type="match status" value="1"/>
</dbReference>
<evidence type="ECO:0000313" key="4">
    <source>
        <dbReference type="Proteomes" id="UP000078084"/>
    </source>
</evidence>
<accession>A0A171KNI0</accession>
<dbReference type="PANTHER" id="PTHR46182">
    <property type="entry name" value="FI19480P1"/>
    <property type="match status" value="1"/>
</dbReference>
<dbReference type="Pfam" id="PF18911">
    <property type="entry name" value="PKD_4"/>
    <property type="match status" value="1"/>
</dbReference>
<dbReference type="InterPro" id="IPR029865">
    <property type="entry name" value="KIAA0319-like"/>
</dbReference>
<protein>
    <recommendedName>
        <fullName evidence="5">PKD domain-containing protein</fullName>
    </recommendedName>
</protein>
<reference evidence="3 4" key="1">
    <citation type="submission" date="2015-04" db="EMBL/GenBank/DDBJ databases">
        <title>Genome sequence of Kerstersia gyiorum CG1.</title>
        <authorList>
            <person name="Greninger A.L."/>
            <person name="Kozyreva V."/>
            <person name="Chaturvedi V."/>
        </authorList>
    </citation>
    <scope>NUCLEOTIDE SEQUENCE [LARGE SCALE GENOMIC DNA]</scope>
    <source>
        <strain evidence="3 4">CG1</strain>
    </source>
</reference>
<proteinExistence type="predicted"/>
<dbReference type="InterPro" id="IPR048527">
    <property type="entry name" value="Sde182_C"/>
</dbReference>
<dbReference type="InterPro" id="IPR013783">
    <property type="entry name" value="Ig-like_fold"/>
</dbReference>
<keyword evidence="4" id="KW-1185">Reference proteome</keyword>
<dbReference type="PANTHER" id="PTHR46182:SF2">
    <property type="entry name" value="FI19480P1"/>
    <property type="match status" value="1"/>
</dbReference>
<dbReference type="GO" id="GO:0016020">
    <property type="term" value="C:membrane"/>
    <property type="evidence" value="ECO:0007669"/>
    <property type="project" value="TreeGrafter"/>
</dbReference>
<sequence>MLSLPVALAACGGGGGDDGPSRTAPVAKAGAAQTVKMGSVVTLDGGASVNGSEGGALVYAWSMTQQPPGSGAILSAADVMQPRFTADMPGHYKASLTVSDNTGASVPDTVTITATTDVPVAVIEAPGQASLGQTVILDGSGSVAPTGSTGSLQYQWTLVAPEGSQAVLNDAAAAKPSFVADKEGRYQVTLSVSHNGQASEPRQLEVNIKTTNRPPVPVAKVLTAGGAAVTPTNDEPPYRYQFERGVPVVLDASASTDPDGDKLSYRWYLFHNSPGAGYSVVGLSQPQASRQSPEQVFAGEKMTFTPDVSGDWSVQLIAFDGTTTADTSVKFKTTKPAGVPNSKPVARLLPPEAPRDIQRSSDPVWLSPVSYDVDGEALTHYFRWVETPADFTPPDLSEQHSFMSFTPTKLGKYVIELISEEAGGSKLRSDPELTELTVKDAPNRAPTAITTIKIQTVLIGDRLVFDATGSADMDGDELFYQWTLIDRPDDSKAVLQNSDKIASYVVTDKPGIYMATLVVTDSKGARSKASHVMYARGQAKSKNNPPVVAAAGQCVDGSFHNKYTVCPDFALGSEDQPIVAGVQVRLQANGVIDPDSDNLYHLWSLEQPEGNGSADAILSQSGLIKVEKPGMYTATFVTSDGMARSEPVVKHFKAVERQNFPTLLLEFNATGAKPEAAQPGSDNVRIQQALPHSHQIYTNFNAASNWNKSLFYTLTAFGGDYTVTGLGTSQSGDGTGDGKVYVDGLENGQIIRQGTSVRFALRDTNTSPNTDAEWFFEIQERPDFRFHVKNGFKPKK</sequence>
<dbReference type="Pfam" id="PF22352">
    <property type="entry name" value="K319L-like_PKD"/>
    <property type="match status" value="2"/>
</dbReference>
<dbReference type="InterPro" id="IPR035986">
    <property type="entry name" value="PKD_dom_sf"/>
</dbReference>
<name>A0A171KNI0_9BURK</name>
<dbReference type="Proteomes" id="UP000078084">
    <property type="component" value="Unassembled WGS sequence"/>
</dbReference>